<evidence type="ECO:0000313" key="3">
    <source>
        <dbReference type="Proteomes" id="UP001307849"/>
    </source>
</evidence>
<protein>
    <submittedName>
        <fullName evidence="2">Uncharacterized protein</fullName>
    </submittedName>
</protein>
<dbReference type="Proteomes" id="UP001307849">
    <property type="component" value="Unassembled WGS sequence"/>
</dbReference>
<evidence type="ECO:0000256" key="1">
    <source>
        <dbReference type="SAM" id="MobiDB-lite"/>
    </source>
</evidence>
<dbReference type="AlphaFoldDB" id="A0AAN8NJH6"/>
<feature type="compositionally biased region" description="Polar residues" evidence="1">
    <location>
        <begin position="159"/>
        <end position="169"/>
    </location>
</feature>
<name>A0AAN8NJH6_9PEZI</name>
<feature type="compositionally biased region" description="Low complexity" evidence="1">
    <location>
        <begin position="176"/>
        <end position="187"/>
    </location>
</feature>
<proteinExistence type="predicted"/>
<feature type="region of interest" description="Disordered" evidence="1">
    <location>
        <begin position="120"/>
        <end position="223"/>
    </location>
</feature>
<sequence>MATIAPQLSNKGLFPRRGQILSRNDNSSRPLNTYYPRPISPVYNSPKPASLEFQKTTLNSLRSTELSKRSPPAPQVIVNLGLDRYGDSSFRDYLLSDIPLNEMTELYQFDRAAPAPSPLMLDCQSLDPELSPSFSSGSNSPIPRLDISDDGYTTDEDPTQNQQTPNLSVRNRGPRNLLASNATASSAPRGFYPDRGTYPSANTVPPLDPPLSPNPTSSQPFLSRSVSQEGLVHNDGEEPWERLRTLASLAVADAMAMEGDEEIGQALDIAQLSDIRSTEFLGAINYLSRVDYNQARPLRRRWQYLSDENSDMMSDTTSEGY</sequence>
<comment type="caution">
    <text evidence="2">The sequence shown here is derived from an EMBL/GenBank/DDBJ whole genome shotgun (WGS) entry which is preliminary data.</text>
</comment>
<feature type="compositionally biased region" description="Low complexity" evidence="1">
    <location>
        <begin position="128"/>
        <end position="143"/>
    </location>
</feature>
<feature type="compositionally biased region" description="Acidic residues" evidence="1">
    <location>
        <begin position="148"/>
        <end position="158"/>
    </location>
</feature>
<dbReference type="EMBL" id="JAVHJM010000002">
    <property type="protein sequence ID" value="KAK6518196.1"/>
    <property type="molecule type" value="Genomic_DNA"/>
</dbReference>
<accession>A0AAN8NJH6</accession>
<reference evidence="2 3" key="1">
    <citation type="submission" date="2019-10" db="EMBL/GenBank/DDBJ databases">
        <authorList>
            <person name="Palmer J.M."/>
        </authorList>
    </citation>
    <scope>NUCLEOTIDE SEQUENCE [LARGE SCALE GENOMIC DNA]</scope>
    <source>
        <strain evidence="2 3">TWF506</strain>
    </source>
</reference>
<gene>
    <name evidence="2" type="ORF">TWF506_005355</name>
</gene>
<organism evidence="2 3">
    <name type="scientific">Arthrobotrys conoides</name>
    <dbReference type="NCBI Taxonomy" id="74498"/>
    <lineage>
        <taxon>Eukaryota</taxon>
        <taxon>Fungi</taxon>
        <taxon>Dikarya</taxon>
        <taxon>Ascomycota</taxon>
        <taxon>Pezizomycotina</taxon>
        <taxon>Orbiliomycetes</taxon>
        <taxon>Orbiliales</taxon>
        <taxon>Orbiliaceae</taxon>
        <taxon>Arthrobotrys</taxon>
    </lineage>
</organism>
<evidence type="ECO:0000313" key="2">
    <source>
        <dbReference type="EMBL" id="KAK6518196.1"/>
    </source>
</evidence>
<feature type="compositionally biased region" description="Polar residues" evidence="1">
    <location>
        <begin position="21"/>
        <end position="31"/>
    </location>
</feature>
<feature type="region of interest" description="Disordered" evidence="1">
    <location>
        <begin position="15"/>
        <end position="38"/>
    </location>
</feature>
<keyword evidence="3" id="KW-1185">Reference proteome</keyword>